<keyword evidence="2" id="KW-0378">Hydrolase</keyword>
<accession>A0ABS5K6X9</accession>
<dbReference type="Pfam" id="PF03632">
    <property type="entry name" value="Glyco_hydro_65m"/>
    <property type="match status" value="2"/>
</dbReference>
<dbReference type="InterPro" id="IPR005195">
    <property type="entry name" value="Glyco_hydro_65_M"/>
</dbReference>
<protein>
    <submittedName>
        <fullName evidence="2">Glycoside hydrolase family 65 protein</fullName>
    </submittedName>
</protein>
<dbReference type="InterPro" id="IPR012341">
    <property type="entry name" value="6hp_glycosidase-like_sf"/>
</dbReference>
<feature type="domain" description="Glycoside hydrolase family 65 central catalytic" evidence="1">
    <location>
        <begin position="391"/>
        <end position="463"/>
    </location>
</feature>
<dbReference type="InterPro" id="IPR037018">
    <property type="entry name" value="GH65_N"/>
</dbReference>
<sequence length="542" mass="60838">MRQMPFGGLMQVTINAEKDMVLDVANLIETPSNYKNVRSLYRMMQDLDARMPVFQTTAASPFGAHDVAAASGFIFEGERPDLHHNVHNVNQAYQSFRVKLKKGESYSFSLFGAVCTSRDFNDPYGESERMVVFAQREGAAKLLHRHHQEWNALWESDIIIEGDPVSQTDIRFALYNLYSYQRVDSDLSISPMGLSAPGYNGHIFWDSELWMYPPLLLLQPAMGRSMMNYRVDRLHKAKKKARNFGFKGAMYPWESDDSGEEATPTWCLTGTFEQHITADVGIAVWNYYRLTKDIDWLKTKGWPVLKAVAEFWASRVTSNPDGTYSIENVVGANEFAHGVTDNAFTNGAVKVVLSDAVKAAGLLKINAPAEWAIISEQLRIEKFRNGITREHSTYEGEIIKQVDVNLLAYPLGLITDEETIRKDLEYYESKISPEGPAMTFSVFSILYARLGDADKAFEMFQRAYIPNKRSPFGVLAESAVSDNPYFATGAGGMLQAVLFGFVGLELTDGGIKSGKACFPVHWKSITVKGVGPQKETFVRYND</sequence>
<evidence type="ECO:0000313" key="3">
    <source>
        <dbReference type="Proteomes" id="UP000721861"/>
    </source>
</evidence>
<reference evidence="2 3" key="1">
    <citation type="journal article" date="2014" name="Int. J. Syst. Evol. Microbiol.">
        <title>Carboxylicivirga gen. nov. in the family Marinilabiliaceae with two novel species, Carboxylicivirga mesophila sp. nov. and Carboxylicivirga taeanensis sp. nov., and reclassification of Cytophaga fermentans as Saccharicrinis fermentans gen. nov., comb. nov.</title>
        <authorList>
            <person name="Yang S.H."/>
            <person name="Seo H.S."/>
            <person name="Woo J.H."/>
            <person name="Oh H.M."/>
            <person name="Jang H."/>
            <person name="Lee J.H."/>
            <person name="Kim S.J."/>
            <person name="Kwon K.K."/>
        </authorList>
    </citation>
    <scope>NUCLEOTIDE SEQUENCE [LARGE SCALE GENOMIC DNA]</scope>
    <source>
        <strain evidence="2 3">JCM 18290</strain>
    </source>
</reference>
<organism evidence="2 3">
    <name type="scientific">Carboxylicivirga mesophila</name>
    <dbReference type="NCBI Taxonomy" id="1166478"/>
    <lineage>
        <taxon>Bacteria</taxon>
        <taxon>Pseudomonadati</taxon>
        <taxon>Bacteroidota</taxon>
        <taxon>Bacteroidia</taxon>
        <taxon>Marinilabiliales</taxon>
        <taxon>Marinilabiliaceae</taxon>
        <taxon>Carboxylicivirga</taxon>
    </lineage>
</organism>
<proteinExistence type="predicted"/>
<dbReference type="Gene3D" id="1.50.10.10">
    <property type="match status" value="1"/>
</dbReference>
<evidence type="ECO:0000313" key="2">
    <source>
        <dbReference type="EMBL" id="MBS2210740.1"/>
    </source>
</evidence>
<dbReference type="GO" id="GO:0016787">
    <property type="term" value="F:hydrolase activity"/>
    <property type="evidence" value="ECO:0007669"/>
    <property type="project" value="UniProtKB-KW"/>
</dbReference>
<dbReference type="PANTHER" id="PTHR11051:SF8">
    <property type="entry name" value="PROTEIN-GLUCOSYLGALACTOSYLHYDROXYLYSINE GLUCOSIDASE"/>
    <property type="match status" value="1"/>
</dbReference>
<keyword evidence="3" id="KW-1185">Reference proteome</keyword>
<dbReference type="EMBL" id="JAGUCN010000004">
    <property type="protein sequence ID" value="MBS2210740.1"/>
    <property type="molecule type" value="Genomic_DNA"/>
</dbReference>
<gene>
    <name evidence="2" type="ORF">KEM09_04980</name>
</gene>
<dbReference type="SUPFAM" id="SSF48208">
    <property type="entry name" value="Six-hairpin glycosidases"/>
    <property type="match status" value="1"/>
</dbReference>
<name>A0ABS5K6X9_9BACT</name>
<dbReference type="Proteomes" id="UP000721861">
    <property type="component" value="Unassembled WGS sequence"/>
</dbReference>
<feature type="domain" description="Glycoside hydrolase family 65 central catalytic" evidence="1">
    <location>
        <begin position="171"/>
        <end position="367"/>
    </location>
</feature>
<dbReference type="PANTHER" id="PTHR11051">
    <property type="entry name" value="GLYCOSYL HYDROLASE-RELATED"/>
    <property type="match status" value="1"/>
</dbReference>
<evidence type="ECO:0000259" key="1">
    <source>
        <dbReference type="Pfam" id="PF03632"/>
    </source>
</evidence>
<dbReference type="Gene3D" id="2.70.98.40">
    <property type="entry name" value="Glycoside hydrolase, family 65, N-terminal domain"/>
    <property type="match status" value="1"/>
</dbReference>
<dbReference type="InterPro" id="IPR008928">
    <property type="entry name" value="6-hairpin_glycosidase_sf"/>
</dbReference>
<comment type="caution">
    <text evidence="2">The sequence shown here is derived from an EMBL/GenBank/DDBJ whole genome shotgun (WGS) entry which is preliminary data.</text>
</comment>